<sequence length="87" mass="9818">MPIELPKETRTAAIASIERYFSEEHGERIGNMAAGALLNFFLAEIGPAVYNLAVAQAQERMQARVAELDIELQEDAFTWWHRSAAKR</sequence>
<evidence type="ECO:0000313" key="2">
    <source>
        <dbReference type="Proteomes" id="UP000266302"/>
    </source>
</evidence>
<dbReference type="Proteomes" id="UP000266302">
    <property type="component" value="Unassembled WGS sequence"/>
</dbReference>
<dbReference type="RefSeq" id="WP_119107829.1">
    <property type="nucleotide sequence ID" value="NZ_QXJC01000001.1"/>
</dbReference>
<dbReference type="OrthoDB" id="573733at2"/>
<keyword evidence="2" id="KW-1185">Reference proteome</keyword>
<evidence type="ECO:0000313" key="1">
    <source>
        <dbReference type="EMBL" id="RID99379.1"/>
    </source>
</evidence>
<comment type="caution">
    <text evidence="1">The sequence shown here is derived from an EMBL/GenBank/DDBJ whole genome shotgun (WGS) entry which is preliminary data.</text>
</comment>
<dbReference type="AlphaFoldDB" id="A0A398C9E5"/>
<dbReference type="Pfam" id="PF09932">
    <property type="entry name" value="DUF2164"/>
    <property type="match status" value="1"/>
</dbReference>
<reference evidence="1 2" key="1">
    <citation type="submission" date="2018-09" db="EMBL/GenBank/DDBJ databases">
        <title>Draft genome of Simplicispira sp. NY-02.</title>
        <authorList>
            <person name="Im W.T."/>
        </authorList>
    </citation>
    <scope>NUCLEOTIDE SEQUENCE [LARGE SCALE GENOMIC DNA]</scope>
    <source>
        <strain evidence="1 2">NY-02</strain>
    </source>
</reference>
<organism evidence="1 2">
    <name type="scientific">Simplicispira hankyongi</name>
    <dbReference type="NCBI Taxonomy" id="2315688"/>
    <lineage>
        <taxon>Bacteria</taxon>
        <taxon>Pseudomonadati</taxon>
        <taxon>Pseudomonadota</taxon>
        <taxon>Betaproteobacteria</taxon>
        <taxon>Burkholderiales</taxon>
        <taxon>Comamonadaceae</taxon>
        <taxon>Simplicispira</taxon>
    </lineage>
</organism>
<name>A0A398C9E5_9BURK</name>
<accession>A0A398C9E5</accession>
<protein>
    <submittedName>
        <fullName evidence="1">DUF2164 domain-containing protein</fullName>
    </submittedName>
</protein>
<proteinExistence type="predicted"/>
<dbReference type="EMBL" id="QXJC01000001">
    <property type="protein sequence ID" value="RID99379.1"/>
    <property type="molecule type" value="Genomic_DNA"/>
</dbReference>
<gene>
    <name evidence="1" type="ORF">D3F03_02845</name>
</gene>
<dbReference type="InterPro" id="IPR018680">
    <property type="entry name" value="DUF2164"/>
</dbReference>